<dbReference type="SUPFAM" id="SSF55729">
    <property type="entry name" value="Acyl-CoA N-acyltransferases (Nat)"/>
    <property type="match status" value="1"/>
</dbReference>
<comment type="caution">
    <text evidence="2">The sequence shown here is derived from an EMBL/GenBank/DDBJ whole genome shotgun (WGS) entry which is preliminary data.</text>
</comment>
<dbReference type="RefSeq" id="WP_238247537.1">
    <property type="nucleotide sequence ID" value="NZ_BPQX01000011.1"/>
</dbReference>
<sequence>MRITSGLRPTLTATILPGLDAAEGLWRSAEASADSLFTPYQRIDWIAAYLRETGEADDARVAILCDQAGRMRLLLPLVVRRRRGLTLACTVGDTHANFHLPVFSRDAAAVPSAEVRAALLSAAASAGIDAFSFAHQPEIWEGTPNPLALGGEAAASNAYGLVLGPDPESTIKRVFSADARKKLRSKEKRLTDALGPIAYRRAGDGEEARAFLSAFYLQKAARFAGMGIRDPYAPEAVRRFLERAASGADPAVEIHVLQVVETGRILAVFGGAVNATRYSGMMTSFEADPEIARFSPGDLLLHHLVKEQTGRGRLAFDLGIGEARYKASICDETITLVETVWPVTIRGHAFALVRTGLIRLKRQVKGDPRLFAAASRIRSILRRRA</sequence>
<dbReference type="Proteomes" id="UP001236369">
    <property type="component" value="Unassembled WGS sequence"/>
</dbReference>
<protein>
    <submittedName>
        <fullName evidence="2">CelD/BcsL family acetyltransferase involved in cellulose biosynthesis</fullName>
    </submittedName>
</protein>
<gene>
    <name evidence="2" type="ORF">QO016_000240</name>
</gene>
<reference evidence="2 3" key="1">
    <citation type="submission" date="2023-07" db="EMBL/GenBank/DDBJ databases">
        <title>Genomic Encyclopedia of Type Strains, Phase IV (KMG-IV): sequencing the most valuable type-strain genomes for metagenomic binning, comparative biology and taxonomic classification.</title>
        <authorList>
            <person name="Goeker M."/>
        </authorList>
    </citation>
    <scope>NUCLEOTIDE SEQUENCE [LARGE SCALE GENOMIC DNA]</scope>
    <source>
        <strain evidence="2 3">DSM 19562</strain>
    </source>
</reference>
<name>A0ABU0HEL1_9HYPH</name>
<keyword evidence="3" id="KW-1185">Reference proteome</keyword>
<accession>A0ABU0HEL1</accession>
<dbReference type="InterPro" id="IPR016181">
    <property type="entry name" value="Acyl_CoA_acyltransferase"/>
</dbReference>
<organism evidence="2 3">
    <name type="scientific">Methylobacterium persicinum</name>
    <dbReference type="NCBI Taxonomy" id="374426"/>
    <lineage>
        <taxon>Bacteria</taxon>
        <taxon>Pseudomonadati</taxon>
        <taxon>Pseudomonadota</taxon>
        <taxon>Alphaproteobacteria</taxon>
        <taxon>Hyphomicrobiales</taxon>
        <taxon>Methylobacteriaceae</taxon>
        <taxon>Methylobacterium</taxon>
    </lineage>
</organism>
<evidence type="ECO:0000313" key="3">
    <source>
        <dbReference type="Proteomes" id="UP001236369"/>
    </source>
</evidence>
<feature type="domain" description="BioF2-like acetyltransferase" evidence="1">
    <location>
        <begin position="178"/>
        <end position="326"/>
    </location>
</feature>
<evidence type="ECO:0000313" key="2">
    <source>
        <dbReference type="EMBL" id="MDQ0440763.1"/>
    </source>
</evidence>
<proteinExistence type="predicted"/>
<dbReference type="Pfam" id="PF13480">
    <property type="entry name" value="Acetyltransf_6"/>
    <property type="match status" value="1"/>
</dbReference>
<dbReference type="EMBL" id="JAUSVV010000001">
    <property type="protein sequence ID" value="MDQ0440763.1"/>
    <property type="molecule type" value="Genomic_DNA"/>
</dbReference>
<evidence type="ECO:0000259" key="1">
    <source>
        <dbReference type="Pfam" id="PF13480"/>
    </source>
</evidence>
<dbReference type="InterPro" id="IPR038740">
    <property type="entry name" value="BioF2-like_GNAT_dom"/>
</dbReference>